<name>A0A1I1U694_9ACTN</name>
<organism evidence="2 3">
    <name type="scientific">Klenkia taihuensis</name>
    <dbReference type="NCBI Taxonomy" id="1225127"/>
    <lineage>
        <taxon>Bacteria</taxon>
        <taxon>Bacillati</taxon>
        <taxon>Actinomycetota</taxon>
        <taxon>Actinomycetes</taxon>
        <taxon>Geodermatophilales</taxon>
        <taxon>Geodermatophilaceae</taxon>
        <taxon>Klenkia</taxon>
    </lineage>
</organism>
<evidence type="ECO:0000256" key="1">
    <source>
        <dbReference type="SAM" id="MobiDB-lite"/>
    </source>
</evidence>
<evidence type="ECO:0000313" key="3">
    <source>
        <dbReference type="Proteomes" id="UP000199022"/>
    </source>
</evidence>
<dbReference type="Proteomes" id="UP000199022">
    <property type="component" value="Unassembled WGS sequence"/>
</dbReference>
<feature type="region of interest" description="Disordered" evidence="1">
    <location>
        <begin position="127"/>
        <end position="146"/>
    </location>
</feature>
<proteinExistence type="predicted"/>
<keyword evidence="3" id="KW-1185">Reference proteome</keyword>
<protein>
    <recommendedName>
        <fullName evidence="4">DNA-binding domain-containing protein</fullName>
    </recommendedName>
</protein>
<sequence length="392" mass="43014">MSAEPSRFQHISPVAQRILHAGESGLFEFKREIDAVTPNLLAAIANTVALTEDTVDAQLLVGVEEVEDPSTGVVIGQPCGLPRGVDKAVARVLDVTSKTRPIPVDVFVVEEGVATDHPFLRLVVRPTQPPHYDDQGRRQVRQGRSTRALTDDEMLRVYLDREAGTFAVRFQQTTTLLQSAVGVLQGQVDAIGTQIDKSIAQPIIALVDSTESAAAAASRAASSADDATSAADNAGYEVEQVQQLVRDLSDVVARIENDTAPSLASRVARRRRKVWWAFSLDTFESSSSRAVQLAKRLELLLRRDIDLDPAANSWELALWGDVLDRRAARHRQTGSQRWWTAEIAEAAEYIVTPAYAPPDLPDLRSALHADLDHEADDPASITRRFESLMDEE</sequence>
<dbReference type="AlphaFoldDB" id="A0A1I1U694"/>
<gene>
    <name evidence="2" type="ORF">SAMN05661030_3860</name>
</gene>
<dbReference type="RefSeq" id="WP_091563464.1">
    <property type="nucleotide sequence ID" value="NZ_BNAC01000001.1"/>
</dbReference>
<dbReference type="EMBL" id="FOMD01000005">
    <property type="protein sequence ID" value="SFD64243.1"/>
    <property type="molecule type" value="Genomic_DNA"/>
</dbReference>
<accession>A0A1I1U694</accession>
<dbReference type="OrthoDB" id="5102375at2"/>
<evidence type="ECO:0008006" key="4">
    <source>
        <dbReference type="Google" id="ProtNLM"/>
    </source>
</evidence>
<reference evidence="3" key="1">
    <citation type="submission" date="2016-10" db="EMBL/GenBank/DDBJ databases">
        <authorList>
            <person name="Varghese N."/>
            <person name="Submissions S."/>
        </authorList>
    </citation>
    <scope>NUCLEOTIDE SEQUENCE [LARGE SCALE GENOMIC DNA]</scope>
    <source>
        <strain evidence="3">DSM 45962</strain>
    </source>
</reference>
<evidence type="ECO:0000313" key="2">
    <source>
        <dbReference type="EMBL" id="SFD64243.1"/>
    </source>
</evidence>